<proteinExistence type="predicted"/>
<organism evidence="1 2">
    <name type="scientific">Methanohalobium evestigatum (strain ATCC BAA-1072 / DSM 3721 / NBRC 107634 / OCM 161 / Z-7303)</name>
    <dbReference type="NCBI Taxonomy" id="644295"/>
    <lineage>
        <taxon>Archaea</taxon>
        <taxon>Methanobacteriati</taxon>
        <taxon>Methanobacteriota</taxon>
        <taxon>Stenosarchaea group</taxon>
        <taxon>Methanomicrobia</taxon>
        <taxon>Methanosarcinales</taxon>
        <taxon>Methanosarcinaceae</taxon>
        <taxon>Methanohalobium</taxon>
    </lineage>
</organism>
<dbReference type="AlphaFoldDB" id="D7E8Y2"/>
<accession>D7E8Y2</accession>
<gene>
    <name evidence="1" type="ordered locus">Metev_0907</name>
</gene>
<name>D7E8Y2_METEZ</name>
<evidence type="ECO:0000313" key="1">
    <source>
        <dbReference type="EMBL" id="ADI73803.1"/>
    </source>
</evidence>
<dbReference type="KEGG" id="mev:Metev_0907"/>
<keyword evidence="2" id="KW-1185">Reference proteome</keyword>
<reference evidence="1 2" key="1">
    <citation type="submission" date="2010-06" db="EMBL/GenBank/DDBJ databases">
        <title>Complete sequence chromosome of Methanohalobium evestigatum Z-7303.</title>
        <authorList>
            <consortium name="US DOE Joint Genome Institute"/>
            <person name="Lucas S."/>
            <person name="Copeland A."/>
            <person name="Lapidus A."/>
            <person name="Cheng J.-F."/>
            <person name="Bruce D."/>
            <person name="Goodwin L."/>
            <person name="Pitluck S."/>
            <person name="Saunders E."/>
            <person name="Detter J.C."/>
            <person name="Han C."/>
            <person name="Tapia R."/>
            <person name="Land M."/>
            <person name="Hauser L."/>
            <person name="Kyrpides N."/>
            <person name="Mikhailova N."/>
            <person name="Sieprawska-Lupa M."/>
            <person name="Whitman W.B."/>
            <person name="Anderson I."/>
            <person name="Woyke T."/>
        </authorList>
    </citation>
    <scope>NUCLEOTIDE SEQUENCE [LARGE SCALE GENOMIC DNA]</scope>
    <source>
        <strain evidence="2">ATCC BAA-1072 / DSM 3721 / NBRC 107634 / OCM 161 / Z-7303</strain>
    </source>
</reference>
<dbReference type="Proteomes" id="UP000000391">
    <property type="component" value="Chromosome"/>
</dbReference>
<evidence type="ECO:0000313" key="2">
    <source>
        <dbReference type="Proteomes" id="UP000000391"/>
    </source>
</evidence>
<dbReference type="STRING" id="644295.Metev_0907"/>
<dbReference type="HOGENOM" id="CLU_3338409_0_0_2"/>
<dbReference type="EMBL" id="CP002069">
    <property type="protein sequence ID" value="ADI73803.1"/>
    <property type="molecule type" value="Genomic_DNA"/>
</dbReference>
<sequence length="37" mass="4169">MINGLLLIKNREFIIINSVNMYEIVPINAKALNLIGL</sequence>
<protein>
    <submittedName>
        <fullName evidence="1">Uncharacterized protein</fullName>
    </submittedName>
</protein>